<dbReference type="RefSeq" id="WP_290271028.1">
    <property type="nucleotide sequence ID" value="NZ_JAUFQP010000010.1"/>
</dbReference>
<evidence type="ECO:0000256" key="1">
    <source>
        <dbReference type="ARBA" id="ARBA00022898"/>
    </source>
</evidence>
<dbReference type="Gene3D" id="3.90.1150.10">
    <property type="entry name" value="Aspartate Aminotransferase, domain 1"/>
    <property type="match status" value="1"/>
</dbReference>
<evidence type="ECO:0000313" key="4">
    <source>
        <dbReference type="Proteomes" id="UP001589590"/>
    </source>
</evidence>
<dbReference type="EMBL" id="JBHMFA010000035">
    <property type="protein sequence ID" value="MFB9106922.1"/>
    <property type="molecule type" value="Genomic_DNA"/>
</dbReference>
<keyword evidence="1" id="KW-0663">Pyridoxal phosphate</keyword>
<dbReference type="SUPFAM" id="SSF53383">
    <property type="entry name" value="PLP-dependent transferases"/>
    <property type="match status" value="1"/>
</dbReference>
<dbReference type="Pfam" id="PF00266">
    <property type="entry name" value="Aminotran_5"/>
    <property type="match status" value="1"/>
</dbReference>
<accession>A0ABV5H4T1</accession>
<evidence type="ECO:0000313" key="3">
    <source>
        <dbReference type="EMBL" id="MFB9106922.1"/>
    </source>
</evidence>
<keyword evidence="3" id="KW-0032">Aminotransferase</keyword>
<comment type="caution">
    <text evidence="3">The sequence shown here is derived from an EMBL/GenBank/DDBJ whole genome shotgun (WGS) entry which is preliminary data.</text>
</comment>
<feature type="domain" description="Aminotransferase class V" evidence="2">
    <location>
        <begin position="45"/>
        <end position="454"/>
    </location>
</feature>
<dbReference type="PANTHER" id="PTHR43586">
    <property type="entry name" value="CYSTEINE DESULFURASE"/>
    <property type="match status" value="1"/>
</dbReference>
<dbReference type="Proteomes" id="UP001589590">
    <property type="component" value="Unassembled WGS sequence"/>
</dbReference>
<dbReference type="GO" id="GO:0008483">
    <property type="term" value="F:transaminase activity"/>
    <property type="evidence" value="ECO:0007669"/>
    <property type="project" value="UniProtKB-KW"/>
</dbReference>
<reference evidence="3 4" key="1">
    <citation type="submission" date="2024-09" db="EMBL/GenBank/DDBJ databases">
        <authorList>
            <person name="Sun Q."/>
            <person name="Mori K."/>
        </authorList>
    </citation>
    <scope>NUCLEOTIDE SEQUENCE [LARGE SCALE GENOMIC DNA]</scope>
    <source>
        <strain evidence="3 4">CECT 8300</strain>
    </source>
</reference>
<dbReference type="InterPro" id="IPR015424">
    <property type="entry name" value="PyrdxlP-dep_Trfase"/>
</dbReference>
<dbReference type="InterPro" id="IPR015422">
    <property type="entry name" value="PyrdxlP-dep_Trfase_small"/>
</dbReference>
<organism evidence="3 4">
    <name type="scientific">Algibacter miyuki</name>
    <dbReference type="NCBI Taxonomy" id="1306933"/>
    <lineage>
        <taxon>Bacteria</taxon>
        <taxon>Pseudomonadati</taxon>
        <taxon>Bacteroidota</taxon>
        <taxon>Flavobacteriia</taxon>
        <taxon>Flavobacteriales</taxon>
        <taxon>Flavobacteriaceae</taxon>
        <taxon>Algibacter</taxon>
    </lineage>
</organism>
<keyword evidence="3" id="KW-0808">Transferase</keyword>
<dbReference type="Gene3D" id="3.40.640.10">
    <property type="entry name" value="Type I PLP-dependent aspartate aminotransferase-like (Major domain)"/>
    <property type="match status" value="1"/>
</dbReference>
<gene>
    <name evidence="3" type="ORF">ACFFU1_18585</name>
</gene>
<dbReference type="InterPro" id="IPR015421">
    <property type="entry name" value="PyrdxlP-dep_Trfase_major"/>
</dbReference>
<dbReference type="PANTHER" id="PTHR43586:SF8">
    <property type="entry name" value="CYSTEINE DESULFURASE 1, CHLOROPLASTIC"/>
    <property type="match status" value="1"/>
</dbReference>
<dbReference type="InterPro" id="IPR000192">
    <property type="entry name" value="Aminotrans_V_dom"/>
</dbReference>
<evidence type="ECO:0000259" key="2">
    <source>
        <dbReference type="Pfam" id="PF00266"/>
    </source>
</evidence>
<name>A0ABV5H4T1_9FLAO</name>
<proteinExistence type="predicted"/>
<keyword evidence="4" id="KW-1185">Reference proteome</keyword>
<protein>
    <submittedName>
        <fullName evidence="3">Aminotransferase class V-fold PLP-dependent enzyme</fullName>
    </submittedName>
</protein>
<sequence>MNTIIDNFRNKKRTSKLETYFKEFRKRTVGINQEFESPYGKKKIIYADWTASGRLYRPIEEKLLNEIGPYVANTHTETSITGSTMTLAYREARAIIKKHVNASEDDVLITVGTGMTGAINKFQRILGIKVNENLKDHMEVPEDKRPIIFVSHMEHHSNQTSWLETIARVKVIPSNNHGLPCVIKLKELIKEHQDCPIKIAAITGCSNVTGIRTNYYEVAKIMHQNNGLCFVDFACSAPYVNIDMHPENADEYLDAITFSPHKFLGGPGSSGVLVFNKKLYKNLVPDNPGGGTVSYTNPWGDHDYIDDIETREDGGTPGFLQVIKIALSIKLKEEMGVQNILDREHELNIIVFERLSKIENLHLLAPDHTDRLGIFSFFIKDAHYNLIVKLLNDRFGVQTRGGCSCAGTYGHYLLNVDQQTSKSIELKILEGCLMERPGWVRMSIHPTMTNKEVEFICDAIEAVVLNHKKWSMDYHYNVTKNSYEHLGSMPQEIEIAKSWFDISR</sequence>